<reference evidence="4" key="1">
    <citation type="submission" date="2010-05" db="EMBL/GenBank/DDBJ databases">
        <title>The genome sequence of Magnaporthe poae strain ATCC 64411.</title>
        <authorList>
            <person name="Ma L.-J."/>
            <person name="Dead R."/>
            <person name="Young S."/>
            <person name="Zeng Q."/>
            <person name="Koehrsen M."/>
            <person name="Alvarado L."/>
            <person name="Berlin A."/>
            <person name="Chapman S.B."/>
            <person name="Chen Z."/>
            <person name="Freedman E."/>
            <person name="Gellesch M."/>
            <person name="Goldberg J."/>
            <person name="Griggs A."/>
            <person name="Gujja S."/>
            <person name="Heilman E.R."/>
            <person name="Heiman D."/>
            <person name="Hepburn T."/>
            <person name="Howarth C."/>
            <person name="Jen D."/>
            <person name="Larson L."/>
            <person name="Mehta T."/>
            <person name="Neiman D."/>
            <person name="Pearson M."/>
            <person name="Roberts A."/>
            <person name="Saif S."/>
            <person name="Shea T."/>
            <person name="Shenoy N."/>
            <person name="Sisk P."/>
            <person name="Stolte C."/>
            <person name="Sykes S."/>
            <person name="Walk T."/>
            <person name="White J."/>
            <person name="Yandava C."/>
            <person name="Haas B."/>
            <person name="Nusbaum C."/>
            <person name="Birren B."/>
        </authorList>
    </citation>
    <scope>NUCLEOTIDE SEQUENCE [LARGE SCALE GENOMIC DNA]</scope>
    <source>
        <strain evidence="4">ATCC 64411 / 73-15</strain>
    </source>
</reference>
<protein>
    <submittedName>
        <fullName evidence="2 3">Uncharacterized protein</fullName>
    </submittedName>
</protein>
<sequence>MAKKRIGCLIPRAPADPSMPLPQGRRTFDPGAFSSPLGKGVSDRNGVGPGYSLPPARLHLWVSSSGICMAATAERRVRASGVHRHRTESSRPSDLGTYAPQYFGNSFFVRHYQLGRIDEY</sequence>
<reference evidence="2" key="3">
    <citation type="submission" date="2011-03" db="EMBL/GenBank/DDBJ databases">
        <title>Annotation of Magnaporthe poae ATCC 64411.</title>
        <authorList>
            <person name="Ma L.-J."/>
            <person name="Dead R."/>
            <person name="Young S.K."/>
            <person name="Zeng Q."/>
            <person name="Gargeya S."/>
            <person name="Fitzgerald M."/>
            <person name="Haas B."/>
            <person name="Abouelleil A."/>
            <person name="Alvarado L."/>
            <person name="Arachchi H.M."/>
            <person name="Berlin A."/>
            <person name="Brown A."/>
            <person name="Chapman S.B."/>
            <person name="Chen Z."/>
            <person name="Dunbar C."/>
            <person name="Freedman E."/>
            <person name="Gearin G."/>
            <person name="Gellesch M."/>
            <person name="Goldberg J."/>
            <person name="Griggs A."/>
            <person name="Gujja S."/>
            <person name="Heiman D."/>
            <person name="Howarth C."/>
            <person name="Larson L."/>
            <person name="Lui A."/>
            <person name="MacDonald P.J.P."/>
            <person name="Mehta T."/>
            <person name="Montmayeur A."/>
            <person name="Murphy C."/>
            <person name="Neiman D."/>
            <person name="Pearson M."/>
            <person name="Priest M."/>
            <person name="Roberts A."/>
            <person name="Saif S."/>
            <person name="Shea T."/>
            <person name="Shenoy N."/>
            <person name="Sisk P."/>
            <person name="Stolte C."/>
            <person name="Sykes S."/>
            <person name="Yandava C."/>
            <person name="Wortman J."/>
            <person name="Nusbaum C."/>
            <person name="Birren B."/>
        </authorList>
    </citation>
    <scope>NUCLEOTIDE SEQUENCE</scope>
    <source>
        <strain evidence="2">ATCC 64411</strain>
    </source>
</reference>
<evidence type="ECO:0000313" key="4">
    <source>
        <dbReference type="Proteomes" id="UP000011715"/>
    </source>
</evidence>
<dbReference type="EMBL" id="GL876967">
    <property type="protein sequence ID" value="KLU82918.1"/>
    <property type="molecule type" value="Genomic_DNA"/>
</dbReference>
<reference evidence="3" key="5">
    <citation type="submission" date="2015-06" db="UniProtKB">
        <authorList>
            <consortium name="EnsemblFungi"/>
        </authorList>
    </citation>
    <scope>IDENTIFICATION</scope>
    <source>
        <strain evidence="3">ATCC 64411</strain>
    </source>
</reference>
<accession>A0A0C4DQ47</accession>
<gene>
    <name evidence="2" type="ORF">MAPG_01985</name>
</gene>
<reference evidence="3" key="4">
    <citation type="journal article" date="2015" name="G3 (Bethesda)">
        <title>Genome sequences of three phytopathogenic species of the Magnaporthaceae family of fungi.</title>
        <authorList>
            <person name="Okagaki L.H."/>
            <person name="Nunes C.C."/>
            <person name="Sailsbery J."/>
            <person name="Clay B."/>
            <person name="Brown D."/>
            <person name="John T."/>
            <person name="Oh Y."/>
            <person name="Young N."/>
            <person name="Fitzgerald M."/>
            <person name="Haas B.J."/>
            <person name="Zeng Q."/>
            <person name="Young S."/>
            <person name="Adiconis X."/>
            <person name="Fan L."/>
            <person name="Levin J.Z."/>
            <person name="Mitchell T.K."/>
            <person name="Okubara P.A."/>
            <person name="Farman M.L."/>
            <person name="Kohn L.M."/>
            <person name="Birren B."/>
            <person name="Ma L.-J."/>
            <person name="Dean R.A."/>
        </authorList>
    </citation>
    <scope>NUCLEOTIDE SEQUENCE</scope>
    <source>
        <strain evidence="3">ATCC 64411 / 73-15</strain>
    </source>
</reference>
<dbReference type="Proteomes" id="UP000011715">
    <property type="component" value="Unassembled WGS sequence"/>
</dbReference>
<evidence type="ECO:0000313" key="2">
    <source>
        <dbReference type="EMBL" id="KLU82918.1"/>
    </source>
</evidence>
<feature type="region of interest" description="Disordered" evidence="1">
    <location>
        <begin position="12"/>
        <end position="41"/>
    </location>
</feature>
<dbReference type="AlphaFoldDB" id="A0A0C4DQ47"/>
<evidence type="ECO:0000256" key="1">
    <source>
        <dbReference type="SAM" id="MobiDB-lite"/>
    </source>
</evidence>
<proteinExistence type="predicted"/>
<evidence type="ECO:0000313" key="3">
    <source>
        <dbReference type="EnsemblFungi" id="MAPG_01985T0"/>
    </source>
</evidence>
<reference evidence="2" key="2">
    <citation type="submission" date="2010-05" db="EMBL/GenBank/DDBJ databases">
        <title>The Genome Sequence of Magnaporthe poae strain ATCC 64411.</title>
        <authorList>
            <consortium name="The Broad Institute Genome Sequencing Platform"/>
            <consortium name="Broad Institute Genome Sequencing Center for Infectious Disease"/>
            <person name="Ma L.-J."/>
            <person name="Dead R."/>
            <person name="Young S."/>
            <person name="Zeng Q."/>
            <person name="Koehrsen M."/>
            <person name="Alvarado L."/>
            <person name="Berlin A."/>
            <person name="Chapman S.B."/>
            <person name="Chen Z."/>
            <person name="Freedman E."/>
            <person name="Gellesch M."/>
            <person name="Goldberg J."/>
            <person name="Griggs A."/>
            <person name="Gujja S."/>
            <person name="Heilman E.R."/>
            <person name="Heiman D."/>
            <person name="Hepburn T."/>
            <person name="Howarth C."/>
            <person name="Jen D."/>
            <person name="Larson L."/>
            <person name="Mehta T."/>
            <person name="Neiman D."/>
            <person name="Pearson M."/>
            <person name="Roberts A."/>
            <person name="Saif S."/>
            <person name="Shea T."/>
            <person name="Shenoy N."/>
            <person name="Sisk P."/>
            <person name="Stolte C."/>
            <person name="Sykes S."/>
            <person name="Walk T."/>
            <person name="White J."/>
            <person name="Yandava C."/>
            <person name="Haas B."/>
            <person name="Nusbaum C."/>
            <person name="Birren B."/>
        </authorList>
    </citation>
    <scope>NUCLEOTIDE SEQUENCE</scope>
    <source>
        <strain evidence="2">ATCC 64411</strain>
    </source>
</reference>
<dbReference type="EMBL" id="ADBL01000497">
    <property type="status" value="NOT_ANNOTATED_CDS"/>
    <property type="molecule type" value="Genomic_DNA"/>
</dbReference>
<name>A0A0C4DQ47_MAGP6</name>
<dbReference type="EnsemblFungi" id="MAPG_01985T0">
    <property type="protein sequence ID" value="MAPG_01985T0"/>
    <property type="gene ID" value="MAPG_01985"/>
</dbReference>
<dbReference type="VEuPathDB" id="FungiDB:MAPG_01985"/>
<organism evidence="3 4">
    <name type="scientific">Magnaporthiopsis poae (strain ATCC 64411 / 73-15)</name>
    <name type="common">Kentucky bluegrass fungus</name>
    <name type="synonym">Magnaporthe poae</name>
    <dbReference type="NCBI Taxonomy" id="644358"/>
    <lineage>
        <taxon>Eukaryota</taxon>
        <taxon>Fungi</taxon>
        <taxon>Dikarya</taxon>
        <taxon>Ascomycota</taxon>
        <taxon>Pezizomycotina</taxon>
        <taxon>Sordariomycetes</taxon>
        <taxon>Sordariomycetidae</taxon>
        <taxon>Magnaporthales</taxon>
        <taxon>Magnaporthaceae</taxon>
        <taxon>Magnaporthiopsis</taxon>
    </lineage>
</organism>
<keyword evidence="4" id="KW-1185">Reference proteome</keyword>